<evidence type="ECO:0000313" key="2">
    <source>
        <dbReference type="Proteomes" id="UP000006860"/>
    </source>
</evidence>
<sequence>MGAEPYDYTVPYEADIQAALDKLRQQVFASGNFRGAEFDPASPEEALEMTAEEGTASILDILRVSETPDFCCAAPLSAEELNRYFGTEKPTRNQIADSDDFWDDLERGMARYIILYDGEEPKQIYFVGFSFD</sequence>
<dbReference type="KEGG" id="pbs:Plabr_4680"/>
<dbReference type="Proteomes" id="UP000006860">
    <property type="component" value="Chromosome"/>
</dbReference>
<dbReference type="EMBL" id="CP002546">
    <property type="protein sequence ID" value="ADY62251.1"/>
    <property type="molecule type" value="Genomic_DNA"/>
</dbReference>
<gene>
    <name evidence="1" type="ordered locus">Plabr_4680</name>
</gene>
<reference evidence="2" key="1">
    <citation type="submission" date="2011-02" db="EMBL/GenBank/DDBJ databases">
        <title>The complete genome of Planctomyces brasiliensis DSM 5305.</title>
        <authorList>
            <person name="Lucas S."/>
            <person name="Copeland A."/>
            <person name="Lapidus A."/>
            <person name="Bruce D."/>
            <person name="Goodwin L."/>
            <person name="Pitluck S."/>
            <person name="Kyrpides N."/>
            <person name="Mavromatis K."/>
            <person name="Pagani I."/>
            <person name="Ivanova N."/>
            <person name="Ovchinnikova G."/>
            <person name="Lu M."/>
            <person name="Detter J.C."/>
            <person name="Han C."/>
            <person name="Land M."/>
            <person name="Hauser L."/>
            <person name="Markowitz V."/>
            <person name="Cheng J.-F."/>
            <person name="Hugenholtz P."/>
            <person name="Woyke T."/>
            <person name="Wu D."/>
            <person name="Tindall B."/>
            <person name="Pomrenke H.G."/>
            <person name="Brambilla E."/>
            <person name="Klenk H.-P."/>
            <person name="Eisen J.A."/>
        </authorList>
    </citation>
    <scope>NUCLEOTIDE SEQUENCE [LARGE SCALE GENOMIC DNA]</scope>
    <source>
        <strain evidence="2">ATCC 49424 / DSM 5305 / JCM 21570 / NBRC 103401 / IFAM 1448</strain>
    </source>
</reference>
<protein>
    <submittedName>
        <fullName evidence="1">Uncharacterized protein</fullName>
    </submittedName>
</protein>
<name>F0SPE3_RUBBR</name>
<organism evidence="1 2">
    <name type="scientific">Rubinisphaera brasiliensis (strain ATCC 49424 / DSM 5305 / JCM 21570 / IAM 15109 / NBRC 103401 / IFAM 1448)</name>
    <name type="common">Planctomyces brasiliensis</name>
    <dbReference type="NCBI Taxonomy" id="756272"/>
    <lineage>
        <taxon>Bacteria</taxon>
        <taxon>Pseudomonadati</taxon>
        <taxon>Planctomycetota</taxon>
        <taxon>Planctomycetia</taxon>
        <taxon>Planctomycetales</taxon>
        <taxon>Planctomycetaceae</taxon>
        <taxon>Rubinisphaera</taxon>
    </lineage>
</organism>
<dbReference type="HOGENOM" id="CLU_1607259_0_0_0"/>
<evidence type="ECO:0000313" key="1">
    <source>
        <dbReference type="EMBL" id="ADY62251.1"/>
    </source>
</evidence>
<dbReference type="AlphaFoldDB" id="F0SPE3"/>
<accession>F0SPE3</accession>
<proteinExistence type="predicted"/>
<keyword evidence="2" id="KW-1185">Reference proteome</keyword>